<protein>
    <recommendedName>
        <fullName evidence="3">Aminotransferase</fullName>
        <ecNumber evidence="3">2.6.1.-</ecNumber>
    </recommendedName>
</protein>
<dbReference type="AlphaFoldDB" id="A0A7W8M703"/>
<comment type="caution">
    <text evidence="5">The sequence shown here is derived from an EMBL/GenBank/DDBJ whole genome shotgun (WGS) entry which is preliminary data.</text>
</comment>
<evidence type="ECO:0000313" key="5">
    <source>
        <dbReference type="EMBL" id="MBB5265931.1"/>
    </source>
</evidence>
<dbReference type="CDD" id="cd00609">
    <property type="entry name" value="AAT_like"/>
    <property type="match status" value="1"/>
</dbReference>
<evidence type="ECO:0000313" key="6">
    <source>
        <dbReference type="Proteomes" id="UP000543642"/>
    </source>
</evidence>
<keyword evidence="6" id="KW-1185">Reference proteome</keyword>
<dbReference type="Gene3D" id="3.90.1150.10">
    <property type="entry name" value="Aspartate Aminotransferase, domain 1"/>
    <property type="match status" value="1"/>
</dbReference>
<dbReference type="SUPFAM" id="SSF53383">
    <property type="entry name" value="PLP-dependent transferases"/>
    <property type="match status" value="1"/>
</dbReference>
<dbReference type="GO" id="GO:0008483">
    <property type="term" value="F:transaminase activity"/>
    <property type="evidence" value="ECO:0007669"/>
    <property type="project" value="UniProtKB-KW"/>
</dbReference>
<dbReference type="Pfam" id="PF00155">
    <property type="entry name" value="Aminotran_1_2"/>
    <property type="match status" value="1"/>
</dbReference>
<sequence length="363" mass="40363">MTHGGDLYAIFEKYPEMKGRLTDFSANISPLGMPEGVRQAVIASVDQAICYPDPECRQLKVAIAGYIREYYGVNVGPGMILCGNGAADVIFRLVAAIKPRRALVCCPTFGEYEEALRPVGCQLEFYRCDHTLSVREDILGHIHSGLDMMFLCNPNNPTGLLTDPGVIGKIVKKTRETGTILAADECFLDFCPGEKDFSLIPLLSQNQHILVLKSFTKMYGMAGLRLGYGLGGDEGLIGRAGKAGPAWPVNTLAAAAGIAALKLRDHPGKVREYVQKERQYLCGALKERKITFWDSAANYILFQVKEPKDLYDRFLKEGIVIRRCFNYRGLDHSFYRAAVNRHEDNEKFVHALDNVTKMRGVTE</sequence>
<dbReference type="GO" id="GO:0030170">
    <property type="term" value="F:pyridoxal phosphate binding"/>
    <property type="evidence" value="ECO:0007669"/>
    <property type="project" value="InterPro"/>
</dbReference>
<keyword evidence="2" id="KW-0663">Pyridoxal phosphate</keyword>
<dbReference type="InterPro" id="IPR015424">
    <property type="entry name" value="PyrdxlP-dep_Trfase"/>
</dbReference>
<dbReference type="GO" id="GO:0016829">
    <property type="term" value="F:lyase activity"/>
    <property type="evidence" value="ECO:0007669"/>
    <property type="project" value="UniProtKB-KW"/>
</dbReference>
<reference evidence="5 6" key="1">
    <citation type="submission" date="2020-08" db="EMBL/GenBank/DDBJ databases">
        <title>Genomic Encyclopedia of Type Strains, Phase IV (KMG-IV): sequencing the most valuable type-strain genomes for metagenomic binning, comparative biology and taxonomic classification.</title>
        <authorList>
            <person name="Goeker M."/>
        </authorList>
    </citation>
    <scope>NUCLEOTIDE SEQUENCE [LARGE SCALE GENOMIC DNA]</scope>
    <source>
        <strain evidence="5 6">DSM 106146</strain>
    </source>
</reference>
<keyword evidence="5" id="KW-0456">Lyase</keyword>
<feature type="domain" description="Aminotransferase class I/classII large" evidence="4">
    <location>
        <begin position="22"/>
        <end position="352"/>
    </location>
</feature>
<comment type="similarity">
    <text evidence="3">Belongs to the class-I pyridoxal-phosphate-dependent aminotransferase family.</text>
</comment>
<dbReference type="Gene3D" id="3.40.640.10">
    <property type="entry name" value="Type I PLP-dependent aspartate aminotransferase-like (Major domain)"/>
    <property type="match status" value="1"/>
</dbReference>
<dbReference type="InterPro" id="IPR004838">
    <property type="entry name" value="NHTrfase_class1_PyrdxlP-BS"/>
</dbReference>
<dbReference type="InterPro" id="IPR004839">
    <property type="entry name" value="Aminotransferase_I/II_large"/>
</dbReference>
<name>A0A7W8M703_9FIRM</name>
<dbReference type="InterPro" id="IPR015422">
    <property type="entry name" value="PyrdxlP-dep_Trfase_small"/>
</dbReference>
<gene>
    <name evidence="5" type="ORF">HNP82_003082</name>
</gene>
<dbReference type="EMBL" id="JACHFW010000016">
    <property type="protein sequence ID" value="MBB5265931.1"/>
    <property type="molecule type" value="Genomic_DNA"/>
</dbReference>
<comment type="cofactor">
    <cofactor evidence="1 3">
        <name>pyridoxal 5'-phosphate</name>
        <dbReference type="ChEBI" id="CHEBI:597326"/>
    </cofactor>
</comment>
<dbReference type="EC" id="2.6.1.-" evidence="3"/>
<evidence type="ECO:0000256" key="2">
    <source>
        <dbReference type="ARBA" id="ARBA00022898"/>
    </source>
</evidence>
<organism evidence="5 6">
    <name type="scientific">Catenibacillus scindens</name>
    <dbReference type="NCBI Taxonomy" id="673271"/>
    <lineage>
        <taxon>Bacteria</taxon>
        <taxon>Bacillati</taxon>
        <taxon>Bacillota</taxon>
        <taxon>Clostridia</taxon>
        <taxon>Lachnospirales</taxon>
        <taxon>Lachnospiraceae</taxon>
        <taxon>Catenibacillus</taxon>
    </lineage>
</organism>
<keyword evidence="3" id="KW-0032">Aminotransferase</keyword>
<evidence type="ECO:0000256" key="3">
    <source>
        <dbReference type="RuleBase" id="RU000481"/>
    </source>
</evidence>
<proteinExistence type="inferred from homology"/>
<dbReference type="PANTHER" id="PTHR42885:SF1">
    <property type="entry name" value="THREONINE-PHOSPHATE DECARBOXYLASE"/>
    <property type="match status" value="1"/>
</dbReference>
<keyword evidence="3" id="KW-0808">Transferase</keyword>
<evidence type="ECO:0000259" key="4">
    <source>
        <dbReference type="Pfam" id="PF00155"/>
    </source>
</evidence>
<dbReference type="RefSeq" id="WP_183776122.1">
    <property type="nucleotide sequence ID" value="NZ_CAWVEG010000161.1"/>
</dbReference>
<accession>A0A7W8M703</accession>
<evidence type="ECO:0000256" key="1">
    <source>
        <dbReference type="ARBA" id="ARBA00001933"/>
    </source>
</evidence>
<dbReference type="Proteomes" id="UP000543642">
    <property type="component" value="Unassembled WGS sequence"/>
</dbReference>
<dbReference type="PROSITE" id="PS00105">
    <property type="entry name" value="AA_TRANSFER_CLASS_1"/>
    <property type="match status" value="1"/>
</dbReference>
<dbReference type="PANTHER" id="PTHR42885">
    <property type="entry name" value="HISTIDINOL-PHOSPHATE AMINOTRANSFERASE-RELATED"/>
    <property type="match status" value="1"/>
</dbReference>
<dbReference type="InterPro" id="IPR015421">
    <property type="entry name" value="PyrdxlP-dep_Trfase_major"/>
</dbReference>